<reference evidence="2" key="1">
    <citation type="submission" date="2016-06" db="EMBL/GenBank/DDBJ databases">
        <authorList>
            <person name="Varghese N."/>
            <person name="Submissions Spin"/>
        </authorList>
    </citation>
    <scope>NUCLEOTIDE SEQUENCE [LARGE SCALE GENOMIC DNA]</scope>
    <source>
        <strain evidence="2">DSM 45431</strain>
    </source>
</reference>
<proteinExistence type="predicted"/>
<protein>
    <submittedName>
        <fullName evidence="1">Uncharacterized protein</fullName>
    </submittedName>
</protein>
<name>A0A1C6T2H1_9ACTN</name>
<keyword evidence="2" id="KW-1185">Reference proteome</keyword>
<dbReference type="Proteomes" id="UP000199413">
    <property type="component" value="Unassembled WGS sequence"/>
</dbReference>
<dbReference type="AlphaFoldDB" id="A0A1C6T2H1"/>
<dbReference type="EMBL" id="FMHV01000002">
    <property type="protein sequence ID" value="SCL35927.1"/>
    <property type="molecule type" value="Genomic_DNA"/>
</dbReference>
<dbReference type="OrthoDB" id="9924301at2"/>
<dbReference type="STRING" id="568872.GA0070624_5403"/>
<gene>
    <name evidence="1" type="ORF">GA0070624_5403</name>
</gene>
<organism evidence="1 2">
    <name type="scientific">Micromonospora rhizosphaerae</name>
    <dbReference type="NCBI Taxonomy" id="568872"/>
    <lineage>
        <taxon>Bacteria</taxon>
        <taxon>Bacillati</taxon>
        <taxon>Actinomycetota</taxon>
        <taxon>Actinomycetes</taxon>
        <taxon>Micromonosporales</taxon>
        <taxon>Micromonosporaceae</taxon>
        <taxon>Micromonospora</taxon>
    </lineage>
</organism>
<evidence type="ECO:0000313" key="1">
    <source>
        <dbReference type="EMBL" id="SCL35927.1"/>
    </source>
</evidence>
<accession>A0A1C6T2H1</accession>
<sequence length="99" mass="10575">MTGEGGDCIDDKPDKCGYYVAGSSCKKVEWCGKDDLVEPGTWATDGGTGLTDCMWGLSLPPEYGLDDGGYATSYTEVQVPKGAIFETGNCLAGWKWLHP</sequence>
<evidence type="ECO:0000313" key="2">
    <source>
        <dbReference type="Proteomes" id="UP000199413"/>
    </source>
</evidence>
<dbReference type="RefSeq" id="WP_091345666.1">
    <property type="nucleotide sequence ID" value="NZ_FMHV01000002.1"/>
</dbReference>